<gene>
    <name evidence="11" type="ORF">CHH61_02630</name>
    <name evidence="10" type="ORF">CHH72_00725</name>
</gene>
<dbReference type="GO" id="GO:0015385">
    <property type="term" value="F:sodium:proton antiporter activity"/>
    <property type="evidence" value="ECO:0007669"/>
    <property type="project" value="TreeGrafter"/>
</dbReference>
<dbReference type="Proteomes" id="UP000216207">
    <property type="component" value="Unassembled WGS sequence"/>
</dbReference>
<name>A0A268P3W4_SHOCL</name>
<evidence type="ECO:0000256" key="5">
    <source>
        <dbReference type="ARBA" id="ARBA00022692"/>
    </source>
</evidence>
<proteinExistence type="inferred from homology"/>
<dbReference type="NCBIfam" id="NF009248">
    <property type="entry name" value="PRK12600.1"/>
    <property type="match status" value="1"/>
</dbReference>
<dbReference type="EMBL" id="NPCC01000004">
    <property type="protein sequence ID" value="PAE90446.1"/>
    <property type="molecule type" value="Genomic_DNA"/>
</dbReference>
<sequence>MFNLLLSIALVILSLAALLCFVRALLGPTNHDRIVALDTVGILLIGFVGILMILQDTRAYTEILLVVGILAFVGSAAMAKFLERGNLFDDD</sequence>
<reference evidence="12 13" key="1">
    <citation type="submission" date="2017-07" db="EMBL/GenBank/DDBJ databases">
        <title>Isolation and whole genome analysis of endospore-forming bacteria from heroin.</title>
        <authorList>
            <person name="Kalinowski J."/>
            <person name="Ahrens B."/>
            <person name="Al-Dilaimi A."/>
            <person name="Winkler A."/>
            <person name="Wibberg D."/>
            <person name="Schleenbecker U."/>
            <person name="Ruckert C."/>
            <person name="Wolfel R."/>
            <person name="Grass G."/>
        </authorList>
    </citation>
    <scope>NUCLEOTIDE SEQUENCE [LARGE SCALE GENOMIC DNA]</scope>
    <source>
        <strain evidence="11 12">7523-2</strain>
        <strain evidence="10 13">7539</strain>
    </source>
</reference>
<feature type="transmembrane region" description="Helical" evidence="9">
    <location>
        <begin position="34"/>
        <end position="54"/>
    </location>
</feature>
<dbReference type="PANTHER" id="PTHR34702:SF1">
    <property type="entry name" value="NA(+)_H(+) ANTIPORTER SUBUNIT F"/>
    <property type="match status" value="1"/>
</dbReference>
<evidence type="ECO:0000256" key="4">
    <source>
        <dbReference type="ARBA" id="ARBA00022475"/>
    </source>
</evidence>
<keyword evidence="8" id="KW-0406">Ion transport</keyword>
<evidence type="ECO:0000313" key="11">
    <source>
        <dbReference type="EMBL" id="PAF27584.1"/>
    </source>
</evidence>
<dbReference type="Pfam" id="PF04066">
    <property type="entry name" value="MrpF_PhaF"/>
    <property type="match status" value="1"/>
</dbReference>
<keyword evidence="5 9" id="KW-0812">Transmembrane</keyword>
<dbReference type="InterPro" id="IPR007208">
    <property type="entry name" value="MrpF/PhaF-like"/>
</dbReference>
<protein>
    <submittedName>
        <fullName evidence="10">Na(+)/H(+) antiporter subunit F</fullName>
    </submittedName>
</protein>
<accession>A0A268P3W4</accession>
<dbReference type="PANTHER" id="PTHR34702">
    <property type="entry name" value="NA(+)/H(+) ANTIPORTER SUBUNIT F1"/>
    <property type="match status" value="1"/>
</dbReference>
<comment type="subcellular location">
    <subcellularLocation>
        <location evidence="1 8">Cell membrane</location>
        <topology evidence="1 8">Multi-pass membrane protein</topology>
    </subcellularLocation>
</comment>
<keyword evidence="6 9" id="KW-1133">Transmembrane helix</keyword>
<dbReference type="GO" id="GO:0005886">
    <property type="term" value="C:plasma membrane"/>
    <property type="evidence" value="ECO:0007669"/>
    <property type="project" value="UniProtKB-SubCell"/>
</dbReference>
<dbReference type="EMBL" id="NPBS01000011">
    <property type="protein sequence ID" value="PAF27584.1"/>
    <property type="molecule type" value="Genomic_DNA"/>
</dbReference>
<dbReference type="GeneID" id="86925717"/>
<dbReference type="AlphaFoldDB" id="A0A268P3W4"/>
<keyword evidence="3 8" id="KW-0813">Transport</keyword>
<evidence type="ECO:0000256" key="8">
    <source>
        <dbReference type="PIRNR" id="PIRNR028784"/>
    </source>
</evidence>
<feature type="transmembrane region" description="Helical" evidence="9">
    <location>
        <begin position="63"/>
        <end position="82"/>
    </location>
</feature>
<evidence type="ECO:0000256" key="7">
    <source>
        <dbReference type="ARBA" id="ARBA00023136"/>
    </source>
</evidence>
<organism evidence="10 13">
    <name type="scientific">Shouchella clausii</name>
    <name type="common">Alkalihalobacillus clausii</name>
    <dbReference type="NCBI Taxonomy" id="79880"/>
    <lineage>
        <taxon>Bacteria</taxon>
        <taxon>Bacillati</taxon>
        <taxon>Bacillota</taxon>
        <taxon>Bacilli</taxon>
        <taxon>Bacillales</taxon>
        <taxon>Bacillaceae</taxon>
        <taxon>Shouchella</taxon>
    </lineage>
</organism>
<keyword evidence="4 8" id="KW-1003">Cell membrane</keyword>
<evidence type="ECO:0000313" key="12">
    <source>
        <dbReference type="Proteomes" id="UP000216133"/>
    </source>
</evidence>
<evidence type="ECO:0000313" key="13">
    <source>
        <dbReference type="Proteomes" id="UP000216207"/>
    </source>
</evidence>
<evidence type="ECO:0000256" key="3">
    <source>
        <dbReference type="ARBA" id="ARBA00022448"/>
    </source>
</evidence>
<dbReference type="RefSeq" id="WP_011246474.1">
    <property type="nucleotide sequence ID" value="NZ_BOQQ01000005.1"/>
</dbReference>
<evidence type="ECO:0000256" key="2">
    <source>
        <dbReference type="ARBA" id="ARBA00009212"/>
    </source>
</evidence>
<comment type="caution">
    <text evidence="10">The sequence shown here is derived from an EMBL/GenBank/DDBJ whole genome shotgun (WGS) entry which is preliminary data.</text>
</comment>
<keyword evidence="8" id="KW-0050">Antiport</keyword>
<evidence type="ECO:0000256" key="9">
    <source>
        <dbReference type="SAM" id="Phobius"/>
    </source>
</evidence>
<evidence type="ECO:0000256" key="1">
    <source>
        <dbReference type="ARBA" id="ARBA00004651"/>
    </source>
</evidence>
<dbReference type="PIRSF" id="PIRSF028784">
    <property type="entry name" value="MrpF"/>
    <property type="match status" value="1"/>
</dbReference>
<evidence type="ECO:0000313" key="10">
    <source>
        <dbReference type="EMBL" id="PAE90446.1"/>
    </source>
</evidence>
<keyword evidence="7 8" id="KW-0472">Membrane</keyword>
<dbReference type="Proteomes" id="UP000216133">
    <property type="component" value="Unassembled WGS sequence"/>
</dbReference>
<evidence type="ECO:0000256" key="6">
    <source>
        <dbReference type="ARBA" id="ARBA00022989"/>
    </source>
</evidence>
<comment type="similarity">
    <text evidence="2 8">Belongs to the CPA3 antiporters (TC 2.A.63) subunit F family.</text>
</comment>
<dbReference type="OMA" id="MRGEIIE"/>